<keyword evidence="2" id="KW-1185">Reference proteome</keyword>
<dbReference type="EMBL" id="JAGSOG010000137">
    <property type="protein sequence ID" value="MBR7836341.1"/>
    <property type="molecule type" value="Genomic_DNA"/>
</dbReference>
<proteinExistence type="predicted"/>
<gene>
    <name evidence="1" type="ORF">KDL01_23895</name>
</gene>
<dbReference type="RefSeq" id="WP_212530820.1">
    <property type="nucleotide sequence ID" value="NZ_JAGSOG010000137.1"/>
</dbReference>
<dbReference type="Gene3D" id="3.20.20.80">
    <property type="entry name" value="Glycosidases"/>
    <property type="match status" value="1"/>
</dbReference>
<reference evidence="1" key="1">
    <citation type="submission" date="2021-04" db="EMBL/GenBank/DDBJ databases">
        <title>Genome based classification of Actinospica acidithermotolerans sp. nov., an actinobacterium isolated from an Indonesian hot spring.</title>
        <authorList>
            <person name="Kusuma A.B."/>
            <person name="Putra K.E."/>
            <person name="Nafisah S."/>
            <person name="Loh J."/>
            <person name="Nouioui I."/>
            <person name="Goodfellow M."/>
        </authorList>
    </citation>
    <scope>NUCLEOTIDE SEQUENCE</scope>
    <source>
        <strain evidence="1">CSCA 57</strain>
    </source>
</reference>
<sequence>MRMISVYGPGVARQVVGKSMAVLAVISVLIGGRWAAFSVQDLGSPSAAARSTGHDGLWLGHAWVDGRKSAADVAALAQQLHGGGITDLFVHVGPLSDDGSLDPAKAPRATWFAQQVHELIPGVRVQAWLGDEIEPDGRMNLEDPAVRARIVTSARQVMARGFDGVHLDLEPVGDADPGFLELLDAVRPVVHAAGGVLSVSGEQVEPEPGLRWAMAAAEGRDSWWSAGYLHQVAERVDEVALMTYDTALWSQSAYSGFVRDETETAMAAVPSDVELLIGLPAYHDAHSLGHSSSAETVAAALRGVRLGLPGGVPSGRSFGVAMYVDFAATASDWSAYYADWVR</sequence>
<comment type="caution">
    <text evidence="1">The sequence shown here is derived from an EMBL/GenBank/DDBJ whole genome shotgun (WGS) entry which is preliminary data.</text>
</comment>
<dbReference type="SUPFAM" id="SSF51445">
    <property type="entry name" value="(Trans)glycosidases"/>
    <property type="match status" value="1"/>
</dbReference>
<protein>
    <recommendedName>
        <fullName evidence="3">GH18 domain-containing protein</fullName>
    </recommendedName>
</protein>
<evidence type="ECO:0000313" key="1">
    <source>
        <dbReference type="EMBL" id="MBR7836341.1"/>
    </source>
</evidence>
<evidence type="ECO:0008006" key="3">
    <source>
        <dbReference type="Google" id="ProtNLM"/>
    </source>
</evidence>
<name>A0A941ES68_9ACTN</name>
<organism evidence="1 2">
    <name type="scientific">Actinospica durhamensis</name>
    <dbReference type="NCBI Taxonomy" id="1508375"/>
    <lineage>
        <taxon>Bacteria</taxon>
        <taxon>Bacillati</taxon>
        <taxon>Actinomycetota</taxon>
        <taxon>Actinomycetes</taxon>
        <taxon>Catenulisporales</taxon>
        <taxon>Actinospicaceae</taxon>
        <taxon>Actinospica</taxon>
    </lineage>
</organism>
<evidence type="ECO:0000313" key="2">
    <source>
        <dbReference type="Proteomes" id="UP000675781"/>
    </source>
</evidence>
<dbReference type="InterPro" id="IPR017853">
    <property type="entry name" value="GH"/>
</dbReference>
<dbReference type="Proteomes" id="UP000675781">
    <property type="component" value="Unassembled WGS sequence"/>
</dbReference>
<accession>A0A941ES68</accession>
<dbReference type="AlphaFoldDB" id="A0A941ES68"/>